<proteinExistence type="predicted"/>
<evidence type="ECO:0000256" key="1">
    <source>
        <dbReference type="SAM" id="MobiDB-lite"/>
    </source>
</evidence>
<dbReference type="Proteomes" id="UP001345963">
    <property type="component" value="Unassembled WGS sequence"/>
</dbReference>
<sequence length="101" mass="11555">MHTKIRKMRKKMGNYHSYGIKNSQNRNGSANQLRGDQSRSSITWEYCSCLGSWWRQTCFCSCLFIVKLSNNNDIQLVIVSLIACNAQPNSLSMSKYQVLAV</sequence>
<reference evidence="2 3" key="1">
    <citation type="submission" date="2021-07" db="EMBL/GenBank/DDBJ databases">
        <authorList>
            <person name="Palmer J.M."/>
        </authorList>
    </citation>
    <scope>NUCLEOTIDE SEQUENCE [LARGE SCALE GENOMIC DNA]</scope>
    <source>
        <strain evidence="2 3">AT_MEX2019</strain>
        <tissue evidence="2">Muscle</tissue>
    </source>
</reference>
<gene>
    <name evidence="2" type="ORF">ATANTOWER_029150</name>
</gene>
<feature type="compositionally biased region" description="Basic residues" evidence="1">
    <location>
        <begin position="1"/>
        <end position="13"/>
    </location>
</feature>
<keyword evidence="3" id="KW-1185">Reference proteome</keyword>
<accession>A0ABU7B8Z7</accession>
<feature type="region of interest" description="Disordered" evidence="1">
    <location>
        <begin position="1"/>
        <end position="38"/>
    </location>
</feature>
<dbReference type="EMBL" id="JAHUTI010046811">
    <property type="protein sequence ID" value="MED6247067.1"/>
    <property type="molecule type" value="Genomic_DNA"/>
</dbReference>
<organism evidence="2 3">
    <name type="scientific">Ataeniobius toweri</name>
    <dbReference type="NCBI Taxonomy" id="208326"/>
    <lineage>
        <taxon>Eukaryota</taxon>
        <taxon>Metazoa</taxon>
        <taxon>Chordata</taxon>
        <taxon>Craniata</taxon>
        <taxon>Vertebrata</taxon>
        <taxon>Euteleostomi</taxon>
        <taxon>Actinopterygii</taxon>
        <taxon>Neopterygii</taxon>
        <taxon>Teleostei</taxon>
        <taxon>Neoteleostei</taxon>
        <taxon>Acanthomorphata</taxon>
        <taxon>Ovalentaria</taxon>
        <taxon>Atherinomorphae</taxon>
        <taxon>Cyprinodontiformes</taxon>
        <taxon>Goodeidae</taxon>
        <taxon>Ataeniobius</taxon>
    </lineage>
</organism>
<protein>
    <submittedName>
        <fullName evidence="2">Uncharacterized protein</fullName>
    </submittedName>
</protein>
<feature type="compositionally biased region" description="Polar residues" evidence="1">
    <location>
        <begin position="20"/>
        <end position="38"/>
    </location>
</feature>
<evidence type="ECO:0000313" key="2">
    <source>
        <dbReference type="EMBL" id="MED6247067.1"/>
    </source>
</evidence>
<evidence type="ECO:0000313" key="3">
    <source>
        <dbReference type="Proteomes" id="UP001345963"/>
    </source>
</evidence>
<name>A0ABU7B8Z7_9TELE</name>
<comment type="caution">
    <text evidence="2">The sequence shown here is derived from an EMBL/GenBank/DDBJ whole genome shotgun (WGS) entry which is preliminary data.</text>
</comment>